<keyword evidence="6" id="KW-0723">Serine/threonine-protein kinase</keyword>
<sequence length="1057" mass="115353">MNSNHVGVDVDSLDSTVAANAGYYDDGTGKFQNLTLISRKAMQVWVDYDAAATQITVTMAPLGLARPKKPLLQTTIDLSGVLQQDTAFAGFTSATGILFSRHFVLGWSFALDGPAPALNISALPALPRAWPKPRSKVLEIVLPMASATLVLAVGVAIYAVVRRRIKYAELREDWEVPFGPHRFSYKDLFHATRGFSDKQLLGAGGFGSVYRGVLLKSNMEVAVKKVSHESKQGMKEFIAEVVSMGRLRHRNLVQLLGYCRRKGVASGLLYLHEDWEQVVIHRDVKASNVLLDSEMNGRLGDLGLARLYDHGTDAHTTHVVGTMGYLAPELGHTGKATPATDVFSFGAFLLEVTCGRRPVEQDEHGNHSVLADWGVKESKVKKMMIAKIVSFVVLLLLIHGGSSSDGGQFVYQGFTTANLTLDGLAVVTPGGLLALTNATFQGKAHAFHPSPVHFLNASSSAAAPPAAARSFSTCFVFAIVSAYDALSDHGLAFVVAPTTNFSAAKAGQYLGLLAGINGTASHRVLAVELDTIMNPEFLDINSNHVGVDANSMISEQRHAAGYYDDAAGGAWRDLQLNSRKPMQVWIDYDGLAGQLNVTLAPVKVPKPNKPLLSVSVDPSTFMADTMYVGFSSATGVVLTHHYVLGWSFSLDGPAPPLDFTKLPVLPRVGPKPRSKVLDVLLPLATALLVAAVLAAVFSTVWWRCRYAEVREDWEDEFGPHRFSYKDLFHATSGFKDKNLLGVGGFGRVYKGVLPASSLEIAVKRVSHDSRQGVKEFVAEVVSIGRLRHRNLVQLLGYCRRQGELLLVYDYMANGSLDKYLYGQQMPTLSWNERYKIVKGVAASLLYLHEDWEQVVIHRDIKASNVLLDHEMNGRLGDFGLARLYDHGTDPQTTHVVGTMGYLAPELVRTGKATPLTDVFSFGVFLLEVACGRRPIDRDDGNNRVVLVDRVIEHHRAGSILDVVDPRLVGKYETEEATLVLKLALMCAHPMPNVRPSMRRVVQYLDSNQPVPDLSPSYVSYSMMSLMQNEGFDSYVMSSNPAVTSIGGSSMSVLSEGR</sequence>
<evidence type="ECO:0000256" key="13">
    <source>
        <dbReference type="ARBA" id="ARBA00022840"/>
    </source>
</evidence>
<dbReference type="FunFam" id="3.30.200.20:FF:000112">
    <property type="entry name" value="Lectin-domain containing receptor kinase A4.3"/>
    <property type="match status" value="1"/>
</dbReference>
<dbReference type="Gene3D" id="3.30.200.20">
    <property type="entry name" value="Phosphorylase Kinase, domain 1"/>
    <property type="match status" value="2"/>
</dbReference>
<keyword evidence="10" id="KW-0430">Lectin</keyword>
<comment type="similarity">
    <text evidence="2">In the N-terminal section; belongs to the leguminous lectin family.</text>
</comment>
<dbReference type="GO" id="GO:0005886">
    <property type="term" value="C:plasma membrane"/>
    <property type="evidence" value="ECO:0007669"/>
    <property type="project" value="UniProtKB-SubCell"/>
</dbReference>
<evidence type="ECO:0000256" key="7">
    <source>
        <dbReference type="ARBA" id="ARBA00022679"/>
    </source>
</evidence>
<dbReference type="PROSITE" id="PS00307">
    <property type="entry name" value="LECTIN_LEGUME_BETA"/>
    <property type="match status" value="1"/>
</dbReference>
<dbReference type="SUPFAM" id="SSF56112">
    <property type="entry name" value="Protein kinase-like (PK-like)"/>
    <property type="match status" value="2"/>
</dbReference>
<keyword evidence="14 21" id="KW-1133">Transmembrane helix</keyword>
<dbReference type="SMART" id="SM00220">
    <property type="entry name" value="S_TKc"/>
    <property type="match status" value="2"/>
</dbReference>
<dbReference type="GO" id="GO:0030246">
    <property type="term" value="F:carbohydrate binding"/>
    <property type="evidence" value="ECO:0007669"/>
    <property type="project" value="UniProtKB-KW"/>
</dbReference>
<dbReference type="GO" id="GO:1901001">
    <property type="term" value="P:negative regulation of response to salt stress"/>
    <property type="evidence" value="ECO:0007669"/>
    <property type="project" value="UniProtKB-ARBA"/>
</dbReference>
<evidence type="ECO:0000256" key="17">
    <source>
        <dbReference type="ARBA" id="ARBA00023180"/>
    </source>
</evidence>
<evidence type="ECO:0000256" key="4">
    <source>
        <dbReference type="ARBA" id="ARBA00012513"/>
    </source>
</evidence>
<dbReference type="PROSITE" id="PS00107">
    <property type="entry name" value="PROTEIN_KINASE_ATP"/>
    <property type="match status" value="2"/>
</dbReference>
<dbReference type="InterPro" id="IPR013320">
    <property type="entry name" value="ConA-like_dom_sf"/>
</dbReference>
<evidence type="ECO:0000256" key="10">
    <source>
        <dbReference type="ARBA" id="ARBA00022734"/>
    </source>
</evidence>
<dbReference type="Proteomes" id="UP000636709">
    <property type="component" value="Unassembled WGS sequence"/>
</dbReference>
<dbReference type="InterPro" id="IPR011009">
    <property type="entry name" value="Kinase-like_dom_sf"/>
</dbReference>
<evidence type="ECO:0000256" key="21">
    <source>
        <dbReference type="SAM" id="Phobius"/>
    </source>
</evidence>
<evidence type="ECO:0000256" key="20">
    <source>
        <dbReference type="PROSITE-ProRule" id="PRU10141"/>
    </source>
</evidence>
<dbReference type="EMBL" id="JACEFO010002351">
    <property type="protein sequence ID" value="KAF8664231.1"/>
    <property type="molecule type" value="Genomic_DNA"/>
</dbReference>
<keyword evidence="24" id="KW-1185">Reference proteome</keyword>
<dbReference type="FunFam" id="1.10.510.10:FF:000240">
    <property type="entry name" value="Lectin-domain containing receptor kinase A4.3"/>
    <property type="match status" value="1"/>
</dbReference>
<dbReference type="Gene3D" id="1.10.510.10">
    <property type="entry name" value="Transferase(Phosphotransferase) domain 1"/>
    <property type="match status" value="2"/>
</dbReference>
<evidence type="ECO:0000256" key="15">
    <source>
        <dbReference type="ARBA" id="ARBA00023136"/>
    </source>
</evidence>
<dbReference type="EC" id="2.7.11.1" evidence="4"/>
<comment type="subcellular location">
    <subcellularLocation>
        <location evidence="1">Cell membrane</location>
        <topology evidence="1">Single-pass type I membrane protein</topology>
    </subcellularLocation>
</comment>
<feature type="binding site" evidence="20">
    <location>
        <position position="763"/>
    </location>
    <ligand>
        <name>ATP</name>
        <dbReference type="ChEBI" id="CHEBI:30616"/>
    </ligand>
</feature>
<feature type="binding site" evidence="20">
    <location>
        <position position="225"/>
    </location>
    <ligand>
        <name>ATP</name>
        <dbReference type="ChEBI" id="CHEBI:30616"/>
    </ligand>
</feature>
<dbReference type="InterPro" id="IPR008271">
    <property type="entry name" value="Ser/Thr_kinase_AS"/>
</dbReference>
<evidence type="ECO:0000256" key="19">
    <source>
        <dbReference type="ARBA" id="ARBA00048977"/>
    </source>
</evidence>
<dbReference type="PANTHER" id="PTHR27007">
    <property type="match status" value="1"/>
</dbReference>
<dbReference type="PROSITE" id="PS00108">
    <property type="entry name" value="PROTEIN_KINASE_ST"/>
    <property type="match status" value="2"/>
</dbReference>
<comment type="similarity">
    <text evidence="3">In the C-terminal section; belongs to the protein kinase superfamily. Ser/Thr protein kinase family.</text>
</comment>
<dbReference type="FunFam" id="1.10.510.10:FF:000517">
    <property type="entry name" value="Putative receptor kinase Lecrk"/>
    <property type="match status" value="1"/>
</dbReference>
<evidence type="ECO:0000256" key="18">
    <source>
        <dbReference type="ARBA" id="ARBA00048659"/>
    </source>
</evidence>
<dbReference type="InterPro" id="IPR017441">
    <property type="entry name" value="Protein_kinase_ATP_BS"/>
</dbReference>
<keyword evidence="11 20" id="KW-0547">Nucleotide-binding</keyword>
<dbReference type="SUPFAM" id="SSF49899">
    <property type="entry name" value="Concanavalin A-like lectins/glucanases"/>
    <property type="match status" value="2"/>
</dbReference>
<keyword evidence="7" id="KW-0808">Transferase</keyword>
<organism evidence="23 24">
    <name type="scientific">Digitaria exilis</name>
    <dbReference type="NCBI Taxonomy" id="1010633"/>
    <lineage>
        <taxon>Eukaryota</taxon>
        <taxon>Viridiplantae</taxon>
        <taxon>Streptophyta</taxon>
        <taxon>Embryophyta</taxon>
        <taxon>Tracheophyta</taxon>
        <taxon>Spermatophyta</taxon>
        <taxon>Magnoliopsida</taxon>
        <taxon>Liliopsida</taxon>
        <taxon>Poales</taxon>
        <taxon>Poaceae</taxon>
        <taxon>PACMAD clade</taxon>
        <taxon>Panicoideae</taxon>
        <taxon>Panicodae</taxon>
        <taxon>Paniceae</taxon>
        <taxon>Anthephorinae</taxon>
        <taxon>Digitaria</taxon>
    </lineage>
</organism>
<evidence type="ECO:0000256" key="1">
    <source>
        <dbReference type="ARBA" id="ARBA00004251"/>
    </source>
</evidence>
<feature type="transmembrane region" description="Helical" evidence="21">
    <location>
        <begin position="679"/>
        <end position="702"/>
    </location>
</feature>
<evidence type="ECO:0000256" key="5">
    <source>
        <dbReference type="ARBA" id="ARBA00022475"/>
    </source>
</evidence>
<keyword evidence="13 20" id="KW-0067">ATP-binding</keyword>
<dbReference type="PROSITE" id="PS50011">
    <property type="entry name" value="PROTEIN_KINASE_DOM"/>
    <property type="match status" value="2"/>
</dbReference>
<keyword evidence="9" id="KW-0732">Signal</keyword>
<dbReference type="Pfam" id="PF00139">
    <property type="entry name" value="Lectin_legB"/>
    <property type="match status" value="2"/>
</dbReference>
<keyword evidence="16" id="KW-0675">Receptor</keyword>
<keyword evidence="15 21" id="KW-0472">Membrane</keyword>
<reference evidence="23" key="1">
    <citation type="submission" date="2020-07" db="EMBL/GenBank/DDBJ databases">
        <title>Genome sequence and genetic diversity analysis of an under-domesticated orphan crop, white fonio (Digitaria exilis).</title>
        <authorList>
            <person name="Bennetzen J.L."/>
            <person name="Chen S."/>
            <person name="Ma X."/>
            <person name="Wang X."/>
            <person name="Yssel A.E.J."/>
            <person name="Chaluvadi S.R."/>
            <person name="Johnson M."/>
            <person name="Gangashetty P."/>
            <person name="Hamidou F."/>
            <person name="Sanogo M.D."/>
            <person name="Zwaenepoel A."/>
            <person name="Wallace J."/>
            <person name="Van De Peer Y."/>
            <person name="Van Deynze A."/>
        </authorList>
    </citation>
    <scope>NUCLEOTIDE SEQUENCE</scope>
    <source>
        <tissue evidence="23">Leaves</tissue>
    </source>
</reference>
<dbReference type="FunFam" id="2.60.120.200:FF:000051">
    <property type="entry name" value="L-type lectin-domain containing receptor kinase V.9"/>
    <property type="match status" value="1"/>
</dbReference>
<dbReference type="GO" id="GO:0005524">
    <property type="term" value="F:ATP binding"/>
    <property type="evidence" value="ECO:0007669"/>
    <property type="project" value="UniProtKB-UniRule"/>
</dbReference>
<comment type="caution">
    <text evidence="23">The sequence shown here is derived from an EMBL/GenBank/DDBJ whole genome shotgun (WGS) entry which is preliminary data.</text>
</comment>
<evidence type="ECO:0000313" key="23">
    <source>
        <dbReference type="EMBL" id="KAF8664231.1"/>
    </source>
</evidence>
<evidence type="ECO:0000256" key="8">
    <source>
        <dbReference type="ARBA" id="ARBA00022692"/>
    </source>
</evidence>
<proteinExistence type="inferred from homology"/>
<keyword evidence="5" id="KW-1003">Cell membrane</keyword>
<comment type="catalytic activity">
    <reaction evidence="18">
        <text>L-threonyl-[protein] + ATP = O-phospho-L-threonyl-[protein] + ADP + H(+)</text>
        <dbReference type="Rhea" id="RHEA:46608"/>
        <dbReference type="Rhea" id="RHEA-COMP:11060"/>
        <dbReference type="Rhea" id="RHEA-COMP:11605"/>
        <dbReference type="ChEBI" id="CHEBI:15378"/>
        <dbReference type="ChEBI" id="CHEBI:30013"/>
        <dbReference type="ChEBI" id="CHEBI:30616"/>
        <dbReference type="ChEBI" id="CHEBI:61977"/>
        <dbReference type="ChEBI" id="CHEBI:456216"/>
        <dbReference type="EC" id="2.7.11.1"/>
    </reaction>
    <physiologicalReaction direction="left-to-right" evidence="18">
        <dbReference type="Rhea" id="RHEA:46609"/>
    </physiologicalReaction>
</comment>
<keyword evidence="12" id="KW-0418">Kinase</keyword>
<name>A0A835AGP9_9POAL</name>
<comment type="catalytic activity">
    <reaction evidence="19">
        <text>L-seryl-[protein] + ATP = O-phospho-L-seryl-[protein] + ADP + H(+)</text>
        <dbReference type="Rhea" id="RHEA:17989"/>
        <dbReference type="Rhea" id="RHEA-COMP:9863"/>
        <dbReference type="Rhea" id="RHEA-COMP:11604"/>
        <dbReference type="ChEBI" id="CHEBI:15378"/>
        <dbReference type="ChEBI" id="CHEBI:29999"/>
        <dbReference type="ChEBI" id="CHEBI:30616"/>
        <dbReference type="ChEBI" id="CHEBI:83421"/>
        <dbReference type="ChEBI" id="CHEBI:456216"/>
        <dbReference type="EC" id="2.7.11.1"/>
    </reaction>
    <physiologicalReaction direction="left-to-right" evidence="19">
        <dbReference type="Rhea" id="RHEA:17990"/>
    </physiologicalReaction>
</comment>
<dbReference type="CDD" id="cd14066">
    <property type="entry name" value="STKc_IRAK"/>
    <property type="match status" value="1"/>
</dbReference>
<keyword evidence="8 21" id="KW-0812">Transmembrane</keyword>
<dbReference type="InterPro" id="IPR001220">
    <property type="entry name" value="Legume_lectin_dom"/>
</dbReference>
<evidence type="ECO:0000256" key="16">
    <source>
        <dbReference type="ARBA" id="ARBA00023170"/>
    </source>
</evidence>
<dbReference type="InterPro" id="IPR001245">
    <property type="entry name" value="Ser-Thr/Tyr_kinase_cat_dom"/>
</dbReference>
<dbReference type="Pfam" id="PF07714">
    <property type="entry name" value="PK_Tyr_Ser-Thr"/>
    <property type="match status" value="1"/>
</dbReference>
<evidence type="ECO:0000313" key="24">
    <source>
        <dbReference type="Proteomes" id="UP000636709"/>
    </source>
</evidence>
<dbReference type="InterPro" id="IPR050528">
    <property type="entry name" value="L-type_Lectin-RKs"/>
</dbReference>
<dbReference type="Gene3D" id="2.60.120.200">
    <property type="match status" value="2"/>
</dbReference>
<evidence type="ECO:0000256" key="9">
    <source>
        <dbReference type="ARBA" id="ARBA00022729"/>
    </source>
</evidence>
<keyword evidence="17" id="KW-0325">Glycoprotein</keyword>
<dbReference type="InterPro" id="IPR000719">
    <property type="entry name" value="Prot_kinase_dom"/>
</dbReference>
<evidence type="ECO:0000256" key="14">
    <source>
        <dbReference type="ARBA" id="ARBA00022989"/>
    </source>
</evidence>
<evidence type="ECO:0000256" key="2">
    <source>
        <dbReference type="ARBA" id="ARBA00008536"/>
    </source>
</evidence>
<dbReference type="CDD" id="cd06899">
    <property type="entry name" value="lectin_legume_LecRK_Arcelin_ConA"/>
    <property type="match status" value="1"/>
</dbReference>
<dbReference type="Pfam" id="PF00069">
    <property type="entry name" value="Pkinase"/>
    <property type="match status" value="2"/>
</dbReference>
<dbReference type="AlphaFoldDB" id="A0A835AGP9"/>
<feature type="transmembrane region" description="Helical" evidence="21">
    <location>
        <begin position="384"/>
        <end position="402"/>
    </location>
</feature>
<dbReference type="GO" id="GO:0002229">
    <property type="term" value="P:defense response to oomycetes"/>
    <property type="evidence" value="ECO:0007669"/>
    <property type="project" value="UniProtKB-ARBA"/>
</dbReference>
<feature type="transmembrane region" description="Helical" evidence="21">
    <location>
        <begin position="414"/>
        <end position="435"/>
    </location>
</feature>
<dbReference type="GO" id="GO:0004674">
    <property type="term" value="F:protein serine/threonine kinase activity"/>
    <property type="evidence" value="ECO:0007669"/>
    <property type="project" value="UniProtKB-KW"/>
</dbReference>
<dbReference type="OrthoDB" id="543442at2759"/>
<protein>
    <recommendedName>
        <fullName evidence="4">non-specific serine/threonine protein kinase</fullName>
        <ecNumber evidence="4">2.7.11.1</ecNumber>
    </recommendedName>
</protein>
<gene>
    <name evidence="23" type="ORF">HU200_054772</name>
</gene>
<evidence type="ECO:0000256" key="11">
    <source>
        <dbReference type="ARBA" id="ARBA00022741"/>
    </source>
</evidence>
<evidence type="ECO:0000256" key="6">
    <source>
        <dbReference type="ARBA" id="ARBA00022527"/>
    </source>
</evidence>
<feature type="transmembrane region" description="Helical" evidence="21">
    <location>
        <begin position="140"/>
        <end position="161"/>
    </location>
</feature>
<dbReference type="InterPro" id="IPR019825">
    <property type="entry name" value="Lectin_legB_Mn/Ca_BS"/>
</dbReference>
<feature type="domain" description="Protein kinase" evidence="22">
    <location>
        <begin position="195"/>
        <end position="415"/>
    </location>
</feature>
<evidence type="ECO:0000256" key="12">
    <source>
        <dbReference type="ARBA" id="ARBA00022777"/>
    </source>
</evidence>
<accession>A0A835AGP9</accession>
<evidence type="ECO:0000256" key="3">
    <source>
        <dbReference type="ARBA" id="ARBA00010217"/>
    </source>
</evidence>
<feature type="domain" description="Protein kinase" evidence="22">
    <location>
        <begin position="734"/>
        <end position="1011"/>
    </location>
</feature>
<dbReference type="FunFam" id="3.30.200.20:FF:000592">
    <property type="entry name" value="L-type lectin-domain containing receptor kinase V.9"/>
    <property type="match status" value="1"/>
</dbReference>
<evidence type="ECO:0000259" key="22">
    <source>
        <dbReference type="PROSITE" id="PS50011"/>
    </source>
</evidence>